<proteinExistence type="predicted"/>
<dbReference type="InterPro" id="IPR029063">
    <property type="entry name" value="SAM-dependent_MTases_sf"/>
</dbReference>
<dbReference type="InterPro" id="IPR013216">
    <property type="entry name" value="Methyltransf_11"/>
</dbReference>
<evidence type="ECO:0000256" key="1">
    <source>
        <dbReference type="ARBA" id="ARBA00022679"/>
    </source>
</evidence>
<dbReference type="Gene3D" id="3.40.50.150">
    <property type="entry name" value="Vaccinia Virus protein VP39"/>
    <property type="match status" value="1"/>
</dbReference>
<organism evidence="3 4">
    <name type="scientific">Desulfoluna limicola</name>
    <dbReference type="NCBI Taxonomy" id="2810562"/>
    <lineage>
        <taxon>Bacteria</taxon>
        <taxon>Pseudomonadati</taxon>
        <taxon>Thermodesulfobacteriota</taxon>
        <taxon>Desulfobacteria</taxon>
        <taxon>Desulfobacterales</taxon>
        <taxon>Desulfolunaceae</taxon>
        <taxon>Desulfoluna</taxon>
    </lineage>
</organism>
<feature type="domain" description="Methyltransferase type 11" evidence="2">
    <location>
        <begin position="18"/>
        <end position="119"/>
    </location>
</feature>
<gene>
    <name evidence="3" type="ORF">DSLASN_18360</name>
</gene>
<name>A0ABM7PG42_9BACT</name>
<accession>A0ABM7PG42</accession>
<dbReference type="PANTHER" id="PTHR44068">
    <property type="entry name" value="ZGC:194242"/>
    <property type="match status" value="1"/>
</dbReference>
<protein>
    <recommendedName>
        <fullName evidence="2">Methyltransferase type 11 domain-containing protein</fullName>
    </recommendedName>
</protein>
<dbReference type="EMBL" id="AP024488">
    <property type="protein sequence ID" value="BCS96204.1"/>
    <property type="molecule type" value="Genomic_DNA"/>
</dbReference>
<evidence type="ECO:0000313" key="3">
    <source>
        <dbReference type="EMBL" id="BCS96204.1"/>
    </source>
</evidence>
<dbReference type="InterPro" id="IPR050447">
    <property type="entry name" value="Erg6_SMT_methyltransf"/>
</dbReference>
<dbReference type="Proteomes" id="UP001320148">
    <property type="component" value="Chromosome"/>
</dbReference>
<dbReference type="CDD" id="cd02440">
    <property type="entry name" value="AdoMet_MTases"/>
    <property type="match status" value="1"/>
</dbReference>
<dbReference type="Pfam" id="PF08241">
    <property type="entry name" value="Methyltransf_11"/>
    <property type="match status" value="1"/>
</dbReference>
<keyword evidence="1" id="KW-0808">Transferase</keyword>
<dbReference type="SUPFAM" id="SSF53335">
    <property type="entry name" value="S-adenosyl-L-methionine-dependent methyltransferases"/>
    <property type="match status" value="1"/>
</dbReference>
<dbReference type="PANTHER" id="PTHR44068:SF11">
    <property type="entry name" value="GERANYL DIPHOSPHATE 2-C-METHYLTRANSFERASE"/>
    <property type="match status" value="1"/>
</dbReference>
<sequence length="248" mass="27065">MLHDVIRYLRLLQNSSGLDVGCGIGLPAMILAGVMGEDIRVTGIDTSETFIQTARRLSEKAGFSNQLRFETGSASALPYGDALFDWAMSIDCVNYAPTDALPLLKEMKRVVKPGGKIVLLGWTSQQLLPGHPELEAKLNATPEGIAPFKAGMNPERHFLRTASLFETLGLKNRKAHTFIGNVCAPLTPDIYDALKDLLSMRWAERPSGLSGDEVALYKGLTHPDSPGFILNNHGYHGFFTCTLFSAMV</sequence>
<keyword evidence="4" id="KW-1185">Reference proteome</keyword>
<evidence type="ECO:0000259" key="2">
    <source>
        <dbReference type="Pfam" id="PF08241"/>
    </source>
</evidence>
<reference evidence="3 4" key="1">
    <citation type="submission" date="2021-02" db="EMBL/GenBank/DDBJ databases">
        <title>Complete genome of Desulfoluna sp. strain ASN36.</title>
        <authorList>
            <person name="Takahashi A."/>
            <person name="Kojima H."/>
            <person name="Fukui M."/>
        </authorList>
    </citation>
    <scope>NUCLEOTIDE SEQUENCE [LARGE SCALE GENOMIC DNA]</scope>
    <source>
        <strain evidence="3 4">ASN36</strain>
    </source>
</reference>
<evidence type="ECO:0000313" key="4">
    <source>
        <dbReference type="Proteomes" id="UP001320148"/>
    </source>
</evidence>